<protein>
    <submittedName>
        <fullName evidence="1">Uncharacterized protein</fullName>
    </submittedName>
</protein>
<proteinExistence type="predicted"/>
<dbReference type="VEuPathDB" id="VectorBase:AFUN015013"/>
<dbReference type="EnsemblMetazoa" id="AFUN015013-RA">
    <property type="protein sequence ID" value="AFUN015013-PA"/>
    <property type="gene ID" value="AFUN015013"/>
</dbReference>
<dbReference type="AlphaFoldDB" id="A0A182S3M3"/>
<accession>A0A182S3M3</accession>
<reference evidence="1" key="1">
    <citation type="submission" date="2020-05" db="UniProtKB">
        <authorList>
            <consortium name="EnsemblMetazoa"/>
        </authorList>
    </citation>
    <scope>IDENTIFICATION</scope>
    <source>
        <strain evidence="1">FUMOZ</strain>
    </source>
</reference>
<organism evidence="1">
    <name type="scientific">Anopheles funestus</name>
    <name type="common">African malaria mosquito</name>
    <dbReference type="NCBI Taxonomy" id="62324"/>
    <lineage>
        <taxon>Eukaryota</taxon>
        <taxon>Metazoa</taxon>
        <taxon>Ecdysozoa</taxon>
        <taxon>Arthropoda</taxon>
        <taxon>Hexapoda</taxon>
        <taxon>Insecta</taxon>
        <taxon>Pterygota</taxon>
        <taxon>Neoptera</taxon>
        <taxon>Endopterygota</taxon>
        <taxon>Diptera</taxon>
        <taxon>Nematocera</taxon>
        <taxon>Culicoidea</taxon>
        <taxon>Culicidae</taxon>
        <taxon>Anophelinae</taxon>
        <taxon>Anopheles</taxon>
    </lineage>
</organism>
<evidence type="ECO:0000313" key="1">
    <source>
        <dbReference type="EnsemblMetazoa" id="AFUN015013-PA"/>
    </source>
</evidence>
<name>A0A182S3M3_ANOFN</name>
<sequence length="70" mass="8178">MKQSKIELMLNDFYHLTGEVIIKCLHNTFIYSAVALKSRSAVRRTVDRLFTSTSMCFIQIIPELFNRYCA</sequence>